<dbReference type="InterPro" id="IPR005502">
    <property type="entry name" value="Ribosyl_crysJ1"/>
</dbReference>
<sequence length="354" mass="37778">MPPRRPSPPEPDLSPHLRGRGALLGLAVGNALGVPLKTRSLVAPAFPQLIEGPHRKLKGGGPFELRPGQVGESGQMASCLGTGLRELGSYDAAHMMGRYLAWQGHAVGKSEHTQEVMTEALESGLPKATAGRRVWLRGFRRVASNGSLARTAPIGVFFCEDTQARVQASLADSALTHFDPRCQLACAALNGSIAHALTAGEQLRKEDLITAALSGLMVASATLGRSAGDFVQEVSTATTFLKEDLAAAQREDPMLYWPDLHMLRKQDHVRVAFRLAYWELLHAPSFEAGLVDVVNRGGDADVNGAVAGALLGAFHGEDAIPSDWRHGVLESPGPSAGALWSLYHPRHLLLLAPE</sequence>
<evidence type="ECO:0000256" key="1">
    <source>
        <dbReference type="ARBA" id="ARBA00010702"/>
    </source>
</evidence>
<dbReference type="Proteomes" id="UP001611383">
    <property type="component" value="Chromosome"/>
</dbReference>
<evidence type="ECO:0000313" key="4">
    <source>
        <dbReference type="Proteomes" id="UP001611383"/>
    </source>
</evidence>
<dbReference type="InterPro" id="IPR036705">
    <property type="entry name" value="Ribosyl_crysJ1_sf"/>
</dbReference>
<accession>A0ABY9WTK5</accession>
<organism evidence="3 4">
    <name type="scientific">Archangium minus</name>
    <dbReference type="NCBI Taxonomy" id="83450"/>
    <lineage>
        <taxon>Bacteria</taxon>
        <taxon>Pseudomonadati</taxon>
        <taxon>Myxococcota</taxon>
        <taxon>Myxococcia</taxon>
        <taxon>Myxococcales</taxon>
        <taxon>Cystobacterineae</taxon>
        <taxon>Archangiaceae</taxon>
        <taxon>Archangium</taxon>
    </lineage>
</organism>
<evidence type="ECO:0000256" key="2">
    <source>
        <dbReference type="ARBA" id="ARBA00022801"/>
    </source>
</evidence>
<reference evidence="3 4" key="1">
    <citation type="submission" date="2019-08" db="EMBL/GenBank/DDBJ databases">
        <title>Archangium and Cystobacter genomes.</title>
        <authorList>
            <person name="Chen I.-C.K."/>
            <person name="Wielgoss S."/>
        </authorList>
    </citation>
    <scope>NUCLEOTIDE SEQUENCE [LARGE SCALE GENOMIC DNA]</scope>
    <source>
        <strain evidence="3 4">Cbm 6</strain>
    </source>
</reference>
<keyword evidence="2" id="KW-0378">Hydrolase</keyword>
<protein>
    <submittedName>
        <fullName evidence="3">ADP-ribosylglycohydrolase family protein</fullName>
    </submittedName>
</protein>
<dbReference type="PANTHER" id="PTHR16222">
    <property type="entry name" value="ADP-RIBOSYLGLYCOHYDROLASE"/>
    <property type="match status" value="1"/>
</dbReference>
<dbReference type="Pfam" id="PF03747">
    <property type="entry name" value="ADP_ribosyl_GH"/>
    <property type="match status" value="1"/>
</dbReference>
<dbReference type="Gene3D" id="1.10.4080.10">
    <property type="entry name" value="ADP-ribosylation/Crystallin J1"/>
    <property type="match status" value="1"/>
</dbReference>
<dbReference type="SUPFAM" id="SSF101478">
    <property type="entry name" value="ADP-ribosylglycohydrolase"/>
    <property type="match status" value="1"/>
</dbReference>
<dbReference type="EMBL" id="CP043494">
    <property type="protein sequence ID" value="WNG46543.1"/>
    <property type="molecule type" value="Genomic_DNA"/>
</dbReference>
<comment type="similarity">
    <text evidence="1">Belongs to the ADP-ribosylglycohydrolase family.</text>
</comment>
<gene>
    <name evidence="3" type="ORF">F0U60_22320</name>
</gene>
<proteinExistence type="inferred from homology"/>
<keyword evidence="4" id="KW-1185">Reference proteome</keyword>
<dbReference type="InterPro" id="IPR050792">
    <property type="entry name" value="ADP-ribosylglycohydrolase"/>
</dbReference>
<dbReference type="RefSeq" id="WP_395823034.1">
    <property type="nucleotide sequence ID" value="NZ_CP043494.1"/>
</dbReference>
<name>A0ABY9WTK5_9BACT</name>
<dbReference type="PANTHER" id="PTHR16222:SF24">
    <property type="entry name" value="ADP-RIBOSYLHYDROLASE ARH3"/>
    <property type="match status" value="1"/>
</dbReference>
<evidence type="ECO:0000313" key="3">
    <source>
        <dbReference type="EMBL" id="WNG46543.1"/>
    </source>
</evidence>